<protein>
    <submittedName>
        <fullName evidence="1">Uncharacterized protein</fullName>
    </submittedName>
</protein>
<reference evidence="1 2" key="1">
    <citation type="submission" date="2016-07" db="EMBL/GenBank/DDBJ databases">
        <title>Draft genome of the white-rot fungus Obba rivulosa 3A-2.</title>
        <authorList>
            <consortium name="DOE Joint Genome Institute"/>
            <person name="Miettinen O."/>
            <person name="Riley R."/>
            <person name="Acob R."/>
            <person name="Barry K."/>
            <person name="Cullen D."/>
            <person name="De Vries R."/>
            <person name="Hainaut M."/>
            <person name="Hatakka A."/>
            <person name="Henrissat B."/>
            <person name="Hilden K."/>
            <person name="Kuo R."/>
            <person name="Labutti K."/>
            <person name="Lipzen A."/>
            <person name="Makela M.R."/>
            <person name="Sandor L."/>
            <person name="Spatafora J.W."/>
            <person name="Grigoriev I.V."/>
            <person name="Hibbett D.S."/>
        </authorList>
    </citation>
    <scope>NUCLEOTIDE SEQUENCE [LARGE SCALE GENOMIC DNA]</scope>
    <source>
        <strain evidence="1 2">3A-2</strain>
    </source>
</reference>
<accession>A0A8E2ASZ1</accession>
<evidence type="ECO:0000313" key="1">
    <source>
        <dbReference type="EMBL" id="OCH87434.1"/>
    </source>
</evidence>
<dbReference type="Proteomes" id="UP000250043">
    <property type="component" value="Unassembled WGS sequence"/>
</dbReference>
<evidence type="ECO:0000313" key="2">
    <source>
        <dbReference type="Proteomes" id="UP000250043"/>
    </source>
</evidence>
<keyword evidence="2" id="KW-1185">Reference proteome</keyword>
<gene>
    <name evidence="1" type="ORF">OBBRIDRAFT_155650</name>
</gene>
<organism evidence="1 2">
    <name type="scientific">Obba rivulosa</name>
    <dbReference type="NCBI Taxonomy" id="1052685"/>
    <lineage>
        <taxon>Eukaryota</taxon>
        <taxon>Fungi</taxon>
        <taxon>Dikarya</taxon>
        <taxon>Basidiomycota</taxon>
        <taxon>Agaricomycotina</taxon>
        <taxon>Agaricomycetes</taxon>
        <taxon>Polyporales</taxon>
        <taxon>Gelatoporiaceae</taxon>
        <taxon>Obba</taxon>
    </lineage>
</organism>
<sequence length="202" mass="23233">MSSERKVADAYSFMLGFCGVHDRQHATRSAYSARSPNRVTTGSQHERGYQCAVPTISPHRCLTSMTDQNNFQRLLSLCPTILRILRIRGPAHHLIVATTSLSRAVSTRFYGVLIELTCFNGFKLDDGRLSDFVFKHVTDFAARLKTHWPHTKPLTVEFQHYSDDPEELDSRQERLITEFFSDLPEQGVVRLRFVKHQRQHGM</sequence>
<dbReference type="AlphaFoldDB" id="A0A8E2ASZ1"/>
<proteinExistence type="predicted"/>
<dbReference type="EMBL" id="KV722485">
    <property type="protein sequence ID" value="OCH87434.1"/>
    <property type="molecule type" value="Genomic_DNA"/>
</dbReference>
<name>A0A8E2ASZ1_9APHY</name>